<sequence>MAIWVVLMANLSIIDSWLMRDDPDLCVVFPNGLDNSVIVYCAPSAFSISSPSIWHMPYLIANTQNMEFGYLNSDVLLLPQDSEVFY</sequence>
<name>A0A7E4VW03_PANRE</name>
<evidence type="ECO:0000313" key="3">
    <source>
        <dbReference type="WBParaSite" id="Pan_g3445.t1"/>
    </source>
</evidence>
<protein>
    <submittedName>
        <fullName evidence="3">Secreted protein</fullName>
    </submittedName>
</protein>
<accession>A0A7E4VW03</accession>
<evidence type="ECO:0000313" key="2">
    <source>
        <dbReference type="Proteomes" id="UP000492821"/>
    </source>
</evidence>
<dbReference type="AlphaFoldDB" id="A0A7E4VW03"/>
<proteinExistence type="predicted"/>
<dbReference type="Proteomes" id="UP000492821">
    <property type="component" value="Unassembled WGS sequence"/>
</dbReference>
<reference evidence="2" key="1">
    <citation type="journal article" date="2013" name="Genetics">
        <title>The draft genome and transcriptome of Panagrellus redivivus are shaped by the harsh demands of a free-living lifestyle.</title>
        <authorList>
            <person name="Srinivasan J."/>
            <person name="Dillman A.R."/>
            <person name="Macchietto M.G."/>
            <person name="Heikkinen L."/>
            <person name="Lakso M."/>
            <person name="Fracchia K.M."/>
            <person name="Antoshechkin I."/>
            <person name="Mortazavi A."/>
            <person name="Wong G."/>
            <person name="Sternberg P.W."/>
        </authorList>
    </citation>
    <scope>NUCLEOTIDE SEQUENCE [LARGE SCALE GENOMIC DNA]</scope>
    <source>
        <strain evidence="2">MT8872</strain>
    </source>
</reference>
<keyword evidence="1" id="KW-0732">Signal</keyword>
<feature type="chain" id="PRO_5028812121" evidence="1">
    <location>
        <begin position="17"/>
        <end position="86"/>
    </location>
</feature>
<reference evidence="3" key="2">
    <citation type="submission" date="2020-10" db="UniProtKB">
        <authorList>
            <consortium name="WormBaseParasite"/>
        </authorList>
    </citation>
    <scope>IDENTIFICATION</scope>
</reference>
<keyword evidence="2" id="KW-1185">Reference proteome</keyword>
<dbReference type="WBParaSite" id="Pan_g3445.t1">
    <property type="protein sequence ID" value="Pan_g3445.t1"/>
    <property type="gene ID" value="Pan_g3445"/>
</dbReference>
<feature type="signal peptide" evidence="1">
    <location>
        <begin position="1"/>
        <end position="16"/>
    </location>
</feature>
<organism evidence="2 3">
    <name type="scientific">Panagrellus redivivus</name>
    <name type="common">Microworm</name>
    <dbReference type="NCBI Taxonomy" id="6233"/>
    <lineage>
        <taxon>Eukaryota</taxon>
        <taxon>Metazoa</taxon>
        <taxon>Ecdysozoa</taxon>
        <taxon>Nematoda</taxon>
        <taxon>Chromadorea</taxon>
        <taxon>Rhabditida</taxon>
        <taxon>Tylenchina</taxon>
        <taxon>Panagrolaimomorpha</taxon>
        <taxon>Panagrolaimoidea</taxon>
        <taxon>Panagrolaimidae</taxon>
        <taxon>Panagrellus</taxon>
    </lineage>
</organism>
<evidence type="ECO:0000256" key="1">
    <source>
        <dbReference type="SAM" id="SignalP"/>
    </source>
</evidence>